<dbReference type="EMBL" id="JACCCW010000001">
    <property type="protein sequence ID" value="NYF78261.1"/>
    <property type="molecule type" value="Genomic_DNA"/>
</dbReference>
<dbReference type="AlphaFoldDB" id="A0A7Y9PFM5"/>
<organism evidence="1 2">
    <name type="scientific">Granulicella arctica</name>
    <dbReference type="NCBI Taxonomy" id="940613"/>
    <lineage>
        <taxon>Bacteria</taxon>
        <taxon>Pseudomonadati</taxon>
        <taxon>Acidobacteriota</taxon>
        <taxon>Terriglobia</taxon>
        <taxon>Terriglobales</taxon>
        <taxon>Acidobacteriaceae</taxon>
        <taxon>Granulicella</taxon>
    </lineage>
</organism>
<proteinExistence type="predicted"/>
<gene>
    <name evidence="1" type="ORF">HDF17_000548</name>
</gene>
<name>A0A7Y9PFM5_9BACT</name>
<reference evidence="1 2" key="1">
    <citation type="submission" date="2020-07" db="EMBL/GenBank/DDBJ databases">
        <title>Genomic Encyclopedia of Type Strains, Phase IV (KMG-V): Genome sequencing to study the core and pangenomes of soil and plant-associated prokaryotes.</title>
        <authorList>
            <person name="Whitman W."/>
        </authorList>
    </citation>
    <scope>NUCLEOTIDE SEQUENCE [LARGE SCALE GENOMIC DNA]</scope>
    <source>
        <strain evidence="1 2">X4EP2</strain>
    </source>
</reference>
<dbReference type="Proteomes" id="UP000589520">
    <property type="component" value="Unassembled WGS sequence"/>
</dbReference>
<protein>
    <submittedName>
        <fullName evidence="1">Uncharacterized protein</fullName>
    </submittedName>
</protein>
<keyword evidence="2" id="KW-1185">Reference proteome</keyword>
<comment type="caution">
    <text evidence="1">The sequence shown here is derived from an EMBL/GenBank/DDBJ whole genome shotgun (WGS) entry which is preliminary data.</text>
</comment>
<dbReference type="RefSeq" id="WP_179487528.1">
    <property type="nucleotide sequence ID" value="NZ_JACCCW010000001.1"/>
</dbReference>
<evidence type="ECO:0000313" key="1">
    <source>
        <dbReference type="EMBL" id="NYF78261.1"/>
    </source>
</evidence>
<evidence type="ECO:0000313" key="2">
    <source>
        <dbReference type="Proteomes" id="UP000589520"/>
    </source>
</evidence>
<accession>A0A7Y9PFM5</accession>
<sequence length="199" mass="21319">MGRRTVAVVLMAATTLPCGAEVMRRAYVDRGDGVSFSYPAGWTLNGDDDAATAKLRVALSSKAVAVVTLEGNFAGKGPYQGTDFEAGAFSYGVSPAKTEAQCFAAVDQGADATQRPVETTWNGGRAEKLEATYSIAGAEDSHQIVAAYRRGRCYLFETVIVSHSPDTADKPLAPMRWKWLRGEFESVMGSVRIAPWVGE</sequence>